<comment type="caution">
    <text evidence="1">The sequence shown here is derived from an EMBL/GenBank/DDBJ whole genome shotgun (WGS) entry which is preliminary data.</text>
</comment>
<gene>
    <name evidence="1" type="ORF">BCT54_10690</name>
</gene>
<dbReference type="AlphaFoldDB" id="A0A2N7JKL6"/>
<sequence>MRYLVFLFYFLPLHALTDDALVNPVAKKIKATVIKGFNKSNVEVEGYCDLMIEMKHSKGYARIKKVRASGDSTACKHAKKYLPKKKKFKYSFPEKFIRLHITELAP</sequence>
<accession>A0A2N7JKL6</accession>
<reference evidence="2" key="1">
    <citation type="submission" date="2016-07" db="EMBL/GenBank/DDBJ databases">
        <title>Nontailed viruses are major unrecognized killers of bacteria in the ocean.</title>
        <authorList>
            <person name="Kauffman K."/>
            <person name="Hussain F."/>
            <person name="Yang J."/>
            <person name="Arevalo P."/>
            <person name="Brown J."/>
            <person name="Cutler M."/>
            <person name="Kelly L."/>
            <person name="Polz M.F."/>
        </authorList>
    </citation>
    <scope>NUCLEOTIDE SEQUENCE [LARGE SCALE GENOMIC DNA]</scope>
    <source>
        <strain evidence="2">10N.261.48.B5</strain>
    </source>
</reference>
<evidence type="ECO:0000313" key="2">
    <source>
        <dbReference type="Proteomes" id="UP000235533"/>
    </source>
</evidence>
<evidence type="ECO:0008006" key="3">
    <source>
        <dbReference type="Google" id="ProtNLM"/>
    </source>
</evidence>
<protein>
    <recommendedName>
        <fullName evidence="3">TonB C-terminal domain-containing protein</fullName>
    </recommendedName>
</protein>
<dbReference type="RefSeq" id="WP_102553758.1">
    <property type="nucleotide sequence ID" value="NZ_MCZF01000288.1"/>
</dbReference>
<proteinExistence type="predicted"/>
<dbReference type="Proteomes" id="UP000235533">
    <property type="component" value="Unassembled WGS sequence"/>
</dbReference>
<dbReference type="EMBL" id="MCZF01000288">
    <property type="protein sequence ID" value="PMM41253.1"/>
    <property type="molecule type" value="Genomic_DNA"/>
</dbReference>
<organism evidence="1 2">
    <name type="scientific">Vibrio splendidus</name>
    <dbReference type="NCBI Taxonomy" id="29497"/>
    <lineage>
        <taxon>Bacteria</taxon>
        <taxon>Pseudomonadati</taxon>
        <taxon>Pseudomonadota</taxon>
        <taxon>Gammaproteobacteria</taxon>
        <taxon>Vibrionales</taxon>
        <taxon>Vibrionaceae</taxon>
        <taxon>Vibrio</taxon>
    </lineage>
</organism>
<name>A0A2N7JKL6_VIBSP</name>
<evidence type="ECO:0000313" key="1">
    <source>
        <dbReference type="EMBL" id="PMM41253.1"/>
    </source>
</evidence>